<evidence type="ECO:0000256" key="1">
    <source>
        <dbReference type="SAM" id="Phobius"/>
    </source>
</evidence>
<keyword evidence="1" id="KW-0472">Membrane</keyword>
<evidence type="ECO:0000313" key="3">
    <source>
        <dbReference type="Proteomes" id="UP000324831"/>
    </source>
</evidence>
<name>A0A478FSV5_9MOLU</name>
<sequence length="170" mass="19654">MDWNIVRYGLGGVTLVGSVVTAIVFQQRSLNSKDEKTDAEKPYAALHTWTTQNKRTYIGNNKGEIKKQLNNFKLHSQGAQYKNIIVQKFDHMKKSLPESTLEKKQINKAQPNREKESEEWADFVKQWCEIKARDETIKLEETSGIYKDVQTDGKIKEDLETFKELCTNPT</sequence>
<proteinExistence type="predicted"/>
<reference evidence="2 3" key="1">
    <citation type="submission" date="2019-01" db="EMBL/GenBank/DDBJ databases">
        <title>Draft genome sequences of Candidatus Mycoplasma haemohominis SWG34-3 identified from a patient with pyrexia, anemia and liver dysfunction.</title>
        <authorList>
            <person name="Sekizuka T."/>
            <person name="Hattori N."/>
            <person name="Katano H."/>
            <person name="Takuma T."/>
            <person name="Ito T."/>
            <person name="Arai N."/>
            <person name="Yanai R."/>
            <person name="Ishii S."/>
            <person name="Miura Y."/>
            <person name="Tokunaga T."/>
            <person name="Watanabe H."/>
            <person name="Nomura N."/>
            <person name="Eguchi J."/>
            <person name="Arai T."/>
            <person name="Hasegawa H."/>
            <person name="Nakamaki T."/>
            <person name="Wakita T."/>
            <person name="Niki Y."/>
            <person name="Kuroda M."/>
        </authorList>
    </citation>
    <scope>NUCLEOTIDE SEQUENCE [LARGE SCALE GENOMIC DNA]</scope>
    <source>
        <strain evidence="2">SWG34-3</strain>
    </source>
</reference>
<dbReference type="EMBL" id="BIMN01000002">
    <property type="protein sequence ID" value="GCE63559.1"/>
    <property type="molecule type" value="Genomic_DNA"/>
</dbReference>
<keyword evidence="1" id="KW-0812">Transmembrane</keyword>
<protein>
    <submittedName>
        <fullName evidence="2">Uncharacterized protein</fullName>
    </submittedName>
</protein>
<evidence type="ECO:0000313" key="2">
    <source>
        <dbReference type="EMBL" id="GCE63559.1"/>
    </source>
</evidence>
<dbReference type="AlphaFoldDB" id="A0A478FSV5"/>
<gene>
    <name evidence="2" type="ORF">MHSWG343_05560</name>
</gene>
<dbReference type="Proteomes" id="UP000324831">
    <property type="component" value="Unassembled WGS sequence"/>
</dbReference>
<organism evidence="2 3">
    <name type="scientific">Candidatus Mycoplasma haematohominis</name>
    <dbReference type="NCBI Taxonomy" id="1494318"/>
    <lineage>
        <taxon>Bacteria</taxon>
        <taxon>Bacillati</taxon>
        <taxon>Mycoplasmatota</taxon>
        <taxon>Mollicutes</taxon>
        <taxon>Mycoplasmataceae</taxon>
        <taxon>Mycoplasma</taxon>
    </lineage>
</organism>
<keyword evidence="1" id="KW-1133">Transmembrane helix</keyword>
<feature type="transmembrane region" description="Helical" evidence="1">
    <location>
        <begin position="6"/>
        <end position="25"/>
    </location>
</feature>
<comment type="caution">
    <text evidence="2">The sequence shown here is derived from an EMBL/GenBank/DDBJ whole genome shotgun (WGS) entry which is preliminary data.</text>
</comment>
<accession>A0A478FSV5</accession>